<name>A0ABU3CGL9_9FLAO</name>
<evidence type="ECO:0000256" key="1">
    <source>
        <dbReference type="SAM" id="MobiDB-lite"/>
    </source>
</evidence>
<dbReference type="RefSeq" id="WP_311493652.1">
    <property type="nucleotide sequence ID" value="NZ_JAVRHO010000002.1"/>
</dbReference>
<proteinExistence type="predicted"/>
<accession>A0ABU3CGL9</accession>
<dbReference type="PROSITE" id="PS51257">
    <property type="entry name" value="PROKAR_LIPOPROTEIN"/>
    <property type="match status" value="1"/>
</dbReference>
<organism evidence="2 3">
    <name type="scientific">Autumnicola lenta</name>
    <dbReference type="NCBI Taxonomy" id="3075593"/>
    <lineage>
        <taxon>Bacteria</taxon>
        <taxon>Pseudomonadati</taxon>
        <taxon>Bacteroidota</taxon>
        <taxon>Flavobacteriia</taxon>
        <taxon>Flavobacteriales</taxon>
        <taxon>Flavobacteriaceae</taxon>
        <taxon>Autumnicola</taxon>
    </lineage>
</organism>
<keyword evidence="3" id="KW-1185">Reference proteome</keyword>
<reference evidence="2 3" key="1">
    <citation type="submission" date="2023-09" db="EMBL/GenBank/DDBJ databases">
        <authorList>
            <person name="Rey-Velasco X."/>
        </authorList>
    </citation>
    <scope>NUCLEOTIDE SEQUENCE [LARGE SCALE GENOMIC DNA]</scope>
    <source>
        <strain evidence="2 3">F260</strain>
    </source>
</reference>
<protein>
    <submittedName>
        <fullName evidence="2">Uncharacterized protein</fullName>
    </submittedName>
</protein>
<feature type="compositionally biased region" description="Acidic residues" evidence="1">
    <location>
        <begin position="33"/>
        <end position="50"/>
    </location>
</feature>
<dbReference type="EMBL" id="JAVRHO010000002">
    <property type="protein sequence ID" value="MDT0645480.1"/>
    <property type="molecule type" value="Genomic_DNA"/>
</dbReference>
<dbReference type="Proteomes" id="UP001245285">
    <property type="component" value="Unassembled WGS sequence"/>
</dbReference>
<evidence type="ECO:0000313" key="2">
    <source>
        <dbReference type="EMBL" id="MDT0645480.1"/>
    </source>
</evidence>
<gene>
    <name evidence="2" type="ORF">RM545_02155</name>
</gene>
<sequence length="50" mass="5304">MKKLMLILALVCSTGVFTSCREEKSGVERAADDIEDAADDVGDAVEDATN</sequence>
<comment type="caution">
    <text evidence="2">The sequence shown here is derived from an EMBL/GenBank/DDBJ whole genome shotgun (WGS) entry which is preliminary data.</text>
</comment>
<evidence type="ECO:0000313" key="3">
    <source>
        <dbReference type="Proteomes" id="UP001245285"/>
    </source>
</evidence>
<feature type="region of interest" description="Disordered" evidence="1">
    <location>
        <begin position="31"/>
        <end position="50"/>
    </location>
</feature>